<evidence type="ECO:0000313" key="2">
    <source>
        <dbReference type="EMBL" id="JAC50520.1"/>
    </source>
</evidence>
<dbReference type="AlphaFoldDB" id="A0A034W8Q4"/>
<evidence type="ECO:0000256" key="1">
    <source>
        <dbReference type="SAM" id="MobiDB-lite"/>
    </source>
</evidence>
<sequence length="138" mass="16253">MTTHMHSHTHIYTYIQGKIKRLNYHHTNRTRNHQTSQILNQSSSVLFKNTQQPQTTMFSFLSSFLPTKSKANKSSVMKQQSQFTKTDKNTNQSHTHTTKQTKMVIKQQQQQQNKINQTHNIQQITEQPNNNNRQTAHH</sequence>
<feature type="region of interest" description="Disordered" evidence="1">
    <location>
        <begin position="71"/>
        <end position="116"/>
    </location>
</feature>
<feature type="compositionally biased region" description="Polar residues" evidence="1">
    <location>
        <begin position="72"/>
        <end position="95"/>
    </location>
</feature>
<dbReference type="EMBL" id="GAKP01008432">
    <property type="protein sequence ID" value="JAC50520.1"/>
    <property type="molecule type" value="Transcribed_RNA"/>
</dbReference>
<accession>A0A034W8Q4</accession>
<organism evidence="2">
    <name type="scientific">Bactrocera dorsalis</name>
    <name type="common">Oriental fruit fly</name>
    <name type="synonym">Dacus dorsalis</name>
    <dbReference type="NCBI Taxonomy" id="27457"/>
    <lineage>
        <taxon>Eukaryota</taxon>
        <taxon>Metazoa</taxon>
        <taxon>Ecdysozoa</taxon>
        <taxon>Arthropoda</taxon>
        <taxon>Hexapoda</taxon>
        <taxon>Insecta</taxon>
        <taxon>Pterygota</taxon>
        <taxon>Neoptera</taxon>
        <taxon>Endopterygota</taxon>
        <taxon>Diptera</taxon>
        <taxon>Brachycera</taxon>
        <taxon>Muscomorpha</taxon>
        <taxon>Tephritoidea</taxon>
        <taxon>Tephritidae</taxon>
        <taxon>Bactrocera</taxon>
        <taxon>Bactrocera</taxon>
    </lineage>
</organism>
<name>A0A034W8Q4_BACDO</name>
<reference evidence="2" key="1">
    <citation type="journal article" date="2014" name="BMC Genomics">
        <title>Characterizing the developmental transcriptome of the oriental fruit fly, Bactrocera dorsalis (Diptera: Tephritidae) through comparative genomic analysis with Drosophila melanogaster utilizing modENCODE datasets.</title>
        <authorList>
            <person name="Geib S.M."/>
            <person name="Calla B."/>
            <person name="Hall B."/>
            <person name="Hou S."/>
            <person name="Manoukis N.C."/>
        </authorList>
    </citation>
    <scope>NUCLEOTIDE SEQUENCE</scope>
    <source>
        <strain evidence="2">Punador</strain>
    </source>
</reference>
<proteinExistence type="predicted"/>
<feature type="compositionally biased region" description="Low complexity" evidence="1">
    <location>
        <begin position="98"/>
        <end position="116"/>
    </location>
</feature>
<protein>
    <submittedName>
        <fullName evidence="2">Uncharacterized protein</fullName>
    </submittedName>
</protein>